<dbReference type="EMBL" id="MT631235">
    <property type="protein sequence ID" value="QNO46938.1"/>
    <property type="molecule type" value="Genomic_DNA"/>
</dbReference>
<sequence>MVYKNLVKITDGMNFTNHHIRFCDGKIAVFSDGVLAAISAYSAVNNHTKITGCSVRRPGKLAAPLHGKPYIPDVSHY</sequence>
<proteinExistence type="predicted"/>
<protein>
    <submittedName>
        <fullName evidence="1">Uncharacterized protein</fullName>
    </submittedName>
</protein>
<gene>
    <name evidence="1" type="ORF">GBMLOPDG_00034</name>
</gene>
<dbReference type="AlphaFoldDB" id="A0A7G9YG04"/>
<name>A0A7G9YG04_9EURY</name>
<organism evidence="1">
    <name type="scientific">Candidatus Methanogaster sp. ANME-2c ERB4</name>
    <dbReference type="NCBI Taxonomy" id="2759911"/>
    <lineage>
        <taxon>Archaea</taxon>
        <taxon>Methanobacteriati</taxon>
        <taxon>Methanobacteriota</taxon>
        <taxon>Stenosarchaea group</taxon>
        <taxon>Methanomicrobia</taxon>
        <taxon>Methanosarcinales</taxon>
        <taxon>ANME-2 cluster</taxon>
        <taxon>Candidatus Methanogasteraceae</taxon>
        <taxon>Candidatus Methanogaster</taxon>
    </lineage>
</organism>
<accession>A0A7G9YG04</accession>
<evidence type="ECO:0000313" key="1">
    <source>
        <dbReference type="EMBL" id="QNO46938.1"/>
    </source>
</evidence>
<reference evidence="1" key="1">
    <citation type="submission" date="2020-06" db="EMBL/GenBank/DDBJ databases">
        <title>Unique genomic features of the anaerobic methanotrophic archaea.</title>
        <authorList>
            <person name="Chadwick G.L."/>
            <person name="Skennerton C.T."/>
            <person name="Laso-Perez R."/>
            <person name="Leu A.O."/>
            <person name="Speth D.R."/>
            <person name="Yu H."/>
            <person name="Morgan-Lang C."/>
            <person name="Hatzenpichler R."/>
            <person name="Goudeau D."/>
            <person name="Malmstrom R."/>
            <person name="Brazelton W.J."/>
            <person name="Woyke T."/>
            <person name="Hallam S.J."/>
            <person name="Tyson G.W."/>
            <person name="Wegener G."/>
            <person name="Boetius A."/>
            <person name="Orphan V."/>
        </authorList>
    </citation>
    <scope>NUCLEOTIDE SEQUENCE</scope>
</reference>